<dbReference type="SUPFAM" id="SSF48371">
    <property type="entry name" value="ARM repeat"/>
    <property type="match status" value="1"/>
</dbReference>
<dbReference type="Gene3D" id="1.25.10.10">
    <property type="entry name" value="Leucine-rich Repeat Variant"/>
    <property type="match status" value="1"/>
</dbReference>
<evidence type="ECO:0000313" key="3">
    <source>
        <dbReference type="EMBL" id="EGV97975.1"/>
    </source>
</evidence>
<evidence type="ECO:0000313" key="4">
    <source>
        <dbReference type="Proteomes" id="UP000001075"/>
    </source>
</evidence>
<sequence>MPLPRRGGEQRLVGARVIRTSLPRATPRSPRRIGRGAPLLSHAQRLTRRRHSSEQVPAEPEQADFRCGKWVQERAGGDARDPHTSSARMGSRQRVGGTEEVVIPCASDSDSGSVDLQLSNLEDIQKEATNVEFADLDIAEIPEFIQESLPDNLRPLTPQAPLNEASIERLVQSIQEVIYGELKVLVQEEPLHSLTSLVRQELFVTITDLSYRDVHLLFGSEDREDLLGLITENITQNRDNGKSLRETLKRCRELLEHYSVKQFYRCPFKIVQATDALYEVLMGNKLRAATFRLFPQLLMTLLIQIHHSIGLTMSDVIIPSGLYAEQEIPMELLKSPVARRLPKLYSTVRLKDWLYDENKLFRILALRGLYNLVRHQEMREDIKSTIPCIVDSLQEKDERIVLLAIQTLLQLVKTLDFTTLAAIMKILCSLFGDMRRGVHHFSMTLFGASIKAVKHTDKKCVESHVLESLVPLLLFSQDDNDDIAKESRRVLTLCAQFLKWKLPREVYCKDPFYIKPNEVRRVCKFFVWILSKYVDPNELKKKGTDWIENELRELLQDPEPSLRIVASQALFRIQRVRNESESQIRVSWLRKLFGCLDT</sequence>
<feature type="region of interest" description="Disordered" evidence="1">
    <location>
        <begin position="74"/>
        <end position="96"/>
    </location>
</feature>
<dbReference type="InterPro" id="IPR045206">
    <property type="entry name" value="Maestro_heat-like_prot"/>
</dbReference>
<dbReference type="InterPro" id="IPR011989">
    <property type="entry name" value="ARM-like"/>
</dbReference>
<dbReference type="InterPro" id="IPR016024">
    <property type="entry name" value="ARM-type_fold"/>
</dbReference>
<protein>
    <submittedName>
        <fullName evidence="3">Uncharacterized protein C20orf132</fullName>
    </submittedName>
</protein>
<dbReference type="InParanoid" id="G3GXX2"/>
<proteinExistence type="predicted"/>
<feature type="compositionally biased region" description="Basic and acidic residues" evidence="1">
    <location>
        <begin position="74"/>
        <end position="83"/>
    </location>
</feature>
<accession>G3GXX2</accession>
<dbReference type="FunCoup" id="G3GXX2">
    <property type="interactions" value="142"/>
</dbReference>
<dbReference type="Pfam" id="PF23227">
    <property type="entry name" value="HEAT_MROH2B_C"/>
    <property type="match status" value="1"/>
</dbReference>
<dbReference type="PANTHER" id="PTHR23120:SF18">
    <property type="entry name" value="MAESTRO HEAT-LIKE REPEAT FAMILY MEMBER 8"/>
    <property type="match status" value="1"/>
</dbReference>
<dbReference type="Proteomes" id="UP000001075">
    <property type="component" value="Unassembled WGS sequence"/>
</dbReference>
<dbReference type="GO" id="GO:0005737">
    <property type="term" value="C:cytoplasm"/>
    <property type="evidence" value="ECO:0007669"/>
    <property type="project" value="TreeGrafter"/>
</dbReference>
<evidence type="ECO:0000259" key="2">
    <source>
        <dbReference type="Pfam" id="PF23227"/>
    </source>
</evidence>
<gene>
    <name evidence="3" type="ORF">I79_002618</name>
</gene>
<dbReference type="EMBL" id="JH000062">
    <property type="protein sequence ID" value="EGV97975.1"/>
    <property type="molecule type" value="Genomic_DNA"/>
</dbReference>
<dbReference type="InterPro" id="IPR055406">
    <property type="entry name" value="HEAT_Maestro"/>
</dbReference>
<dbReference type="AlphaFoldDB" id="G3GXX2"/>
<reference evidence="4" key="1">
    <citation type="journal article" date="2011" name="Nat. Biotechnol.">
        <title>The genomic sequence of the Chinese hamster ovary (CHO)-K1 cell line.</title>
        <authorList>
            <person name="Xu X."/>
            <person name="Nagarajan H."/>
            <person name="Lewis N.E."/>
            <person name="Pan S."/>
            <person name="Cai Z."/>
            <person name="Liu X."/>
            <person name="Chen W."/>
            <person name="Xie M."/>
            <person name="Wang W."/>
            <person name="Hammond S."/>
            <person name="Andersen M.R."/>
            <person name="Neff N."/>
            <person name="Passarelli B."/>
            <person name="Koh W."/>
            <person name="Fan H.C."/>
            <person name="Wang J."/>
            <person name="Gui Y."/>
            <person name="Lee K.H."/>
            <person name="Betenbaugh M.J."/>
            <person name="Quake S.R."/>
            <person name="Famili I."/>
            <person name="Palsson B.O."/>
            <person name="Wang J."/>
        </authorList>
    </citation>
    <scope>NUCLEOTIDE SEQUENCE [LARGE SCALE GENOMIC DNA]</scope>
    <source>
        <strain evidence="4">CHO K1 cell line</strain>
    </source>
</reference>
<evidence type="ECO:0000256" key="1">
    <source>
        <dbReference type="SAM" id="MobiDB-lite"/>
    </source>
</evidence>
<dbReference type="STRING" id="10029.G3GXX2"/>
<organism evidence="3 4">
    <name type="scientific">Cricetulus griseus</name>
    <name type="common">Chinese hamster</name>
    <name type="synonym">Cricetulus barabensis griseus</name>
    <dbReference type="NCBI Taxonomy" id="10029"/>
    <lineage>
        <taxon>Eukaryota</taxon>
        <taxon>Metazoa</taxon>
        <taxon>Chordata</taxon>
        <taxon>Craniata</taxon>
        <taxon>Vertebrata</taxon>
        <taxon>Euteleostomi</taxon>
        <taxon>Mammalia</taxon>
        <taxon>Eutheria</taxon>
        <taxon>Euarchontoglires</taxon>
        <taxon>Glires</taxon>
        <taxon>Rodentia</taxon>
        <taxon>Myomorpha</taxon>
        <taxon>Muroidea</taxon>
        <taxon>Cricetidae</taxon>
        <taxon>Cricetinae</taxon>
        <taxon>Cricetulus</taxon>
    </lineage>
</organism>
<feature type="domain" description="Maestro/Maestro-like HEAT-repeats" evidence="2">
    <location>
        <begin position="349"/>
        <end position="526"/>
    </location>
</feature>
<dbReference type="PANTHER" id="PTHR23120">
    <property type="entry name" value="MAESTRO-RELATED HEAT DOMAIN-CONTAINING"/>
    <property type="match status" value="1"/>
</dbReference>
<name>G3GXX2_CRIGR</name>